<sequence>MPSRRRFLLGSAALLLGACGARQVGPSDGGDGIRLRFWTMQLKPTFEDYLNRVIVDFQGQYPDTRVEWVDVPWGEMETKILTAVAANTGPDVVNLNPLFASKLAEREALLDLETQVSATERAAYFPNLWQANQLVRAGSAAAITFGLPWYVASDITLYNRALLEEAGWDPDRPPGTYAELAQMAPLIRERTGKYAFLLTMDGSQVLEAMVQMGLSLLDEEGKAGFDNPAGEAAFAYWVELFQSGGIPREVLTESHRRTLELYQSGELAFLLTGPQFLRQIQENAPDIAAVTDVAPQIAGSDGRVSAAVMNVAIPKATLYPERAVQLALFLTNAQNQLEFSQLANTLPSTVATAADPYFTGTAATVLDKARLVSAAQLERSQVLIPPVEGLADLQKIIYEELQRAMLGEKSVQVAVRDAAQRWNG</sequence>
<gene>
    <name evidence="1" type="ORF">JX360_14950</name>
</gene>
<protein>
    <submittedName>
        <fullName evidence="1">Sugar ABC transporter substrate-binding protein</fullName>
    </submittedName>
</protein>
<accession>A0ABT0CEI4</accession>
<keyword evidence="2" id="KW-1185">Reference proteome</keyword>
<name>A0ABT0CEI4_THEVL</name>
<evidence type="ECO:0000313" key="1">
    <source>
        <dbReference type="EMBL" id="MCJ2544185.1"/>
    </source>
</evidence>
<dbReference type="Gene3D" id="3.40.190.10">
    <property type="entry name" value="Periplasmic binding protein-like II"/>
    <property type="match status" value="1"/>
</dbReference>
<evidence type="ECO:0000313" key="2">
    <source>
        <dbReference type="Proteomes" id="UP000830835"/>
    </source>
</evidence>
<dbReference type="PANTHER" id="PTHR43649">
    <property type="entry name" value="ARABINOSE-BINDING PROTEIN-RELATED"/>
    <property type="match status" value="1"/>
</dbReference>
<dbReference type="InterPro" id="IPR050490">
    <property type="entry name" value="Bact_solute-bd_prot1"/>
</dbReference>
<dbReference type="Proteomes" id="UP000830835">
    <property type="component" value="Unassembled WGS sequence"/>
</dbReference>
<dbReference type="EMBL" id="JAFIRA010000050">
    <property type="protein sequence ID" value="MCJ2544185.1"/>
    <property type="molecule type" value="Genomic_DNA"/>
</dbReference>
<organism evidence="1 2">
    <name type="scientific">Thermostichus vulcanus str. 'Rupite'</name>
    <dbReference type="NCBI Taxonomy" id="2813851"/>
    <lineage>
        <taxon>Bacteria</taxon>
        <taxon>Bacillati</taxon>
        <taxon>Cyanobacteriota</taxon>
        <taxon>Cyanophyceae</taxon>
        <taxon>Thermostichales</taxon>
        <taxon>Thermostichaceae</taxon>
        <taxon>Thermostichus</taxon>
    </lineage>
</organism>
<dbReference type="PANTHER" id="PTHR43649:SF12">
    <property type="entry name" value="DIACETYLCHITOBIOSE BINDING PROTEIN DASA"/>
    <property type="match status" value="1"/>
</dbReference>
<dbReference type="InterPro" id="IPR006059">
    <property type="entry name" value="SBP"/>
</dbReference>
<dbReference type="Pfam" id="PF01547">
    <property type="entry name" value="SBP_bac_1"/>
    <property type="match status" value="1"/>
</dbReference>
<proteinExistence type="predicted"/>
<dbReference type="PROSITE" id="PS51257">
    <property type="entry name" value="PROKAR_LIPOPROTEIN"/>
    <property type="match status" value="1"/>
</dbReference>
<dbReference type="CDD" id="cd13585">
    <property type="entry name" value="PBP2_TMBP_like"/>
    <property type="match status" value="1"/>
</dbReference>
<comment type="caution">
    <text evidence="1">The sequence shown here is derived from an EMBL/GenBank/DDBJ whole genome shotgun (WGS) entry which is preliminary data.</text>
</comment>
<reference evidence="1" key="1">
    <citation type="submission" date="2021-02" db="EMBL/GenBank/DDBJ databases">
        <title>The CRISPR/cas machinery reduction and long-range gene transfer in the hot spring cyanobacterium Synechococcus.</title>
        <authorList>
            <person name="Dvorak P."/>
            <person name="Jahodarova E."/>
            <person name="Hasler P."/>
            <person name="Poulickova A."/>
        </authorList>
    </citation>
    <scope>NUCLEOTIDE SEQUENCE</scope>
    <source>
        <strain evidence="1">Rupite</strain>
    </source>
</reference>
<dbReference type="SUPFAM" id="SSF53850">
    <property type="entry name" value="Periplasmic binding protein-like II"/>
    <property type="match status" value="1"/>
</dbReference>